<dbReference type="Proteomes" id="UP000179642">
    <property type="component" value="Unassembled WGS sequence"/>
</dbReference>
<evidence type="ECO:0000313" key="3">
    <source>
        <dbReference type="Proteomes" id="UP000179642"/>
    </source>
</evidence>
<dbReference type="AlphaFoldDB" id="A0A1S2NT64"/>
<evidence type="ECO:0000256" key="1">
    <source>
        <dbReference type="SAM" id="MobiDB-lite"/>
    </source>
</evidence>
<reference evidence="2 3" key="1">
    <citation type="submission" date="2016-10" db="EMBL/GenBank/DDBJ databases">
        <title>Genome sequence of Streptomyces sp. MUSC 1.</title>
        <authorList>
            <person name="Lee L.-H."/>
            <person name="Ser H.-L."/>
            <person name="Law J.W.-F."/>
        </authorList>
    </citation>
    <scope>NUCLEOTIDE SEQUENCE [LARGE SCALE GENOMIC DNA]</scope>
    <source>
        <strain evidence="2 3">MUSC 1</strain>
    </source>
</reference>
<accession>A0A1S2NT64</accession>
<feature type="region of interest" description="Disordered" evidence="1">
    <location>
        <begin position="160"/>
        <end position="187"/>
    </location>
</feature>
<keyword evidence="3" id="KW-1185">Reference proteome</keyword>
<gene>
    <name evidence="2" type="ORF">BIV23_45105</name>
</gene>
<sequence length="187" mass="20180">MVQDTAQHAFIRLRVRQVEDVGDAAAQVLADGLAVQLSACAVDEPVAQFGIEHTQADGRGVHETLHGRRIAPACRLLRTPRHDKHTGAVRQRHRDRMPADAAARTVASAKSVGARTAGGAQQCADERTSAHRHLITEQGRVLTDDLPPRVARQSLYPLTPQLHTSVRGDEHGRKGAVTRARNGGGAR</sequence>
<name>A0A1S2NT64_9ACTN</name>
<feature type="region of interest" description="Disordered" evidence="1">
    <location>
        <begin position="109"/>
        <end position="130"/>
    </location>
</feature>
<protein>
    <submittedName>
        <fullName evidence="2">Uncharacterized protein</fullName>
    </submittedName>
</protein>
<dbReference type="EMBL" id="MLYO01000179">
    <property type="protein sequence ID" value="OIJ84647.1"/>
    <property type="molecule type" value="Genomic_DNA"/>
</dbReference>
<evidence type="ECO:0000313" key="2">
    <source>
        <dbReference type="EMBL" id="OIJ84647.1"/>
    </source>
</evidence>
<organism evidence="2 3">
    <name type="scientific">Streptomyces monashensis</name>
    <dbReference type="NCBI Taxonomy" id="1678012"/>
    <lineage>
        <taxon>Bacteria</taxon>
        <taxon>Bacillati</taxon>
        <taxon>Actinomycetota</taxon>
        <taxon>Actinomycetes</taxon>
        <taxon>Kitasatosporales</taxon>
        <taxon>Streptomycetaceae</taxon>
        <taxon>Streptomyces</taxon>
    </lineage>
</organism>
<comment type="caution">
    <text evidence="2">The sequence shown here is derived from an EMBL/GenBank/DDBJ whole genome shotgun (WGS) entry which is preliminary data.</text>
</comment>
<proteinExistence type="predicted"/>